<sequence>MSHVVTIETKVRDLNALRSAANRLSLPAPTFGQTKLFNASAIGWRIELPGWQYPVVVDTDSGRLNYDNFEGRWGNPKELERLLQAYAIECATIEARKKGYTTSEQSLSDGSDLQPKN</sequence>
<dbReference type="AlphaFoldDB" id="A0A2S8F8A6"/>
<protein>
    <submittedName>
        <fullName evidence="1">DUF1257 domain-containing protein</fullName>
    </submittedName>
</protein>
<dbReference type="OrthoDB" id="274993at2"/>
<dbReference type="Proteomes" id="UP000240009">
    <property type="component" value="Unassembled WGS sequence"/>
</dbReference>
<dbReference type="RefSeq" id="WP_105355352.1">
    <property type="nucleotide sequence ID" value="NZ_PUIA01000050.1"/>
</dbReference>
<proteinExistence type="predicted"/>
<organism evidence="1 2">
    <name type="scientific">Blastopirellula marina</name>
    <dbReference type="NCBI Taxonomy" id="124"/>
    <lineage>
        <taxon>Bacteria</taxon>
        <taxon>Pseudomonadati</taxon>
        <taxon>Planctomycetota</taxon>
        <taxon>Planctomycetia</taxon>
        <taxon>Pirellulales</taxon>
        <taxon>Pirellulaceae</taxon>
        <taxon>Blastopirellula</taxon>
    </lineage>
</organism>
<dbReference type="EMBL" id="PUIA01000050">
    <property type="protein sequence ID" value="PQO28398.1"/>
    <property type="molecule type" value="Genomic_DNA"/>
</dbReference>
<reference evidence="1 2" key="1">
    <citation type="submission" date="2018-02" db="EMBL/GenBank/DDBJ databases">
        <title>Comparative genomes isolates from brazilian mangrove.</title>
        <authorList>
            <person name="Araujo J.E."/>
            <person name="Taketani R.G."/>
            <person name="Silva M.C.P."/>
            <person name="Loureco M.V."/>
            <person name="Andreote F.D."/>
        </authorList>
    </citation>
    <scope>NUCLEOTIDE SEQUENCE [LARGE SCALE GENOMIC DNA]</scope>
    <source>
        <strain evidence="1 2">HEX-2 MGV</strain>
    </source>
</reference>
<accession>A0A2S8F8A6</accession>
<evidence type="ECO:0000313" key="2">
    <source>
        <dbReference type="Proteomes" id="UP000240009"/>
    </source>
</evidence>
<gene>
    <name evidence="1" type="ORF">C5Y96_16050</name>
</gene>
<name>A0A2S8F8A6_9BACT</name>
<evidence type="ECO:0000313" key="1">
    <source>
        <dbReference type="EMBL" id="PQO28398.1"/>
    </source>
</evidence>
<comment type="caution">
    <text evidence="1">The sequence shown here is derived from an EMBL/GenBank/DDBJ whole genome shotgun (WGS) entry which is preliminary data.</text>
</comment>